<proteinExistence type="predicted"/>
<gene>
    <name evidence="1" type="ORF">QAD02_017070</name>
</gene>
<protein>
    <submittedName>
        <fullName evidence="1">Uncharacterized protein</fullName>
    </submittedName>
</protein>
<name>A0ACC2PDW8_9HYME</name>
<comment type="caution">
    <text evidence="1">The sequence shown here is derived from an EMBL/GenBank/DDBJ whole genome shotgun (WGS) entry which is preliminary data.</text>
</comment>
<evidence type="ECO:0000313" key="1">
    <source>
        <dbReference type="EMBL" id="KAJ8681283.1"/>
    </source>
</evidence>
<dbReference type="Proteomes" id="UP001239111">
    <property type="component" value="Chromosome 2"/>
</dbReference>
<accession>A0ACC2PDW8</accession>
<keyword evidence="2" id="KW-1185">Reference proteome</keyword>
<evidence type="ECO:0000313" key="2">
    <source>
        <dbReference type="Proteomes" id="UP001239111"/>
    </source>
</evidence>
<organism evidence="1 2">
    <name type="scientific">Eretmocerus hayati</name>
    <dbReference type="NCBI Taxonomy" id="131215"/>
    <lineage>
        <taxon>Eukaryota</taxon>
        <taxon>Metazoa</taxon>
        <taxon>Ecdysozoa</taxon>
        <taxon>Arthropoda</taxon>
        <taxon>Hexapoda</taxon>
        <taxon>Insecta</taxon>
        <taxon>Pterygota</taxon>
        <taxon>Neoptera</taxon>
        <taxon>Endopterygota</taxon>
        <taxon>Hymenoptera</taxon>
        <taxon>Apocrita</taxon>
        <taxon>Proctotrupomorpha</taxon>
        <taxon>Chalcidoidea</taxon>
        <taxon>Aphelinidae</taxon>
        <taxon>Aphelininae</taxon>
        <taxon>Eretmocerus</taxon>
    </lineage>
</organism>
<reference evidence="1" key="1">
    <citation type="submission" date="2023-04" db="EMBL/GenBank/DDBJ databases">
        <title>A chromosome-level genome assembly of the parasitoid wasp Eretmocerus hayati.</title>
        <authorList>
            <person name="Zhong Y."/>
            <person name="Liu S."/>
            <person name="Liu Y."/>
        </authorList>
    </citation>
    <scope>NUCLEOTIDE SEQUENCE</scope>
    <source>
        <strain evidence="1">ZJU_SS_LIU_2023</strain>
    </source>
</reference>
<dbReference type="EMBL" id="CM056742">
    <property type="protein sequence ID" value="KAJ8681283.1"/>
    <property type="molecule type" value="Genomic_DNA"/>
</dbReference>
<sequence>MHLWAYTLYQRPQNFPIPDLLYQRMMSGTPNDLQVFELNRGTVSETANEPEVFQPHEWTEALVWRLLEYVQKKEGLWRLKDPLYCKVGYKDDTFKEIGKKLGNIPGEECSKKWKLLKKAYQKEVCTRKQEASSGADGPTKTRKKPRAGFYFFKGMTFLDSAKSFKSTMSNLPAPNRVKMENGRDAAEQSSQQLAPTKEVPIIRPVPKSKASIKMNDGGNSTAGQPSQLSVKVEQASPILVLNTEPIDLTSEEAICQQVQPTAIKVEKNLSGNTQDTDESAVIQNMSDGPTASIIKSEPRNLLDLPQREHYISPWMANAQMASITPQSCYSPGQSQRQSKRKDPIVESILTLTKSLNESASATPSKQNSPTDAEDSFGNFIASELRKMKSPEKNTKKQKITSVIFEKI</sequence>